<dbReference type="EMBL" id="JAPFQO010000011">
    <property type="protein sequence ID" value="MCX2741578.1"/>
    <property type="molecule type" value="Genomic_DNA"/>
</dbReference>
<dbReference type="RefSeq" id="WP_266053815.1">
    <property type="nucleotide sequence ID" value="NZ_JAPFQO010000011.1"/>
</dbReference>
<keyword evidence="1" id="KW-1133">Transmembrane helix</keyword>
<gene>
    <name evidence="2" type="ORF">OO017_16580</name>
</gene>
<feature type="transmembrane region" description="Helical" evidence="1">
    <location>
        <begin position="12"/>
        <end position="35"/>
    </location>
</feature>
<keyword evidence="1" id="KW-0472">Membrane</keyword>
<evidence type="ECO:0008006" key="4">
    <source>
        <dbReference type="Google" id="ProtNLM"/>
    </source>
</evidence>
<organism evidence="2 3">
    <name type="scientific">Pontibacter anaerobius</name>
    <dbReference type="NCBI Taxonomy" id="2993940"/>
    <lineage>
        <taxon>Bacteria</taxon>
        <taxon>Pseudomonadati</taxon>
        <taxon>Bacteroidota</taxon>
        <taxon>Cytophagia</taxon>
        <taxon>Cytophagales</taxon>
        <taxon>Hymenobacteraceae</taxon>
        <taxon>Pontibacter</taxon>
    </lineage>
</organism>
<reference evidence="2 3" key="1">
    <citation type="submission" date="2022-11" db="EMBL/GenBank/DDBJ databases">
        <title>The characterization of three novel Bacteroidetes species and genomic analysis of their roles in tidal elemental geochemical cycles.</title>
        <authorList>
            <person name="Ma K.-J."/>
        </authorList>
    </citation>
    <scope>NUCLEOTIDE SEQUENCE [LARGE SCALE GENOMIC DNA]</scope>
    <source>
        <strain evidence="2 3">M82</strain>
    </source>
</reference>
<name>A0ABT3RI85_9BACT</name>
<evidence type="ECO:0000256" key="1">
    <source>
        <dbReference type="SAM" id="Phobius"/>
    </source>
</evidence>
<proteinExistence type="predicted"/>
<feature type="transmembrane region" description="Helical" evidence="1">
    <location>
        <begin position="41"/>
        <end position="65"/>
    </location>
</feature>
<evidence type="ECO:0000313" key="3">
    <source>
        <dbReference type="Proteomes" id="UP001207228"/>
    </source>
</evidence>
<evidence type="ECO:0000313" key="2">
    <source>
        <dbReference type="EMBL" id="MCX2741578.1"/>
    </source>
</evidence>
<protein>
    <recommendedName>
        <fullName evidence="4">PH domain-containing protein</fullName>
    </recommendedName>
</protein>
<accession>A0ABT3RI85</accession>
<dbReference type="Proteomes" id="UP001207228">
    <property type="component" value="Unassembled WGS sequence"/>
</dbReference>
<comment type="caution">
    <text evidence="2">The sequence shown here is derived from an EMBL/GenBank/DDBJ whole genome shotgun (WGS) entry which is preliminary data.</text>
</comment>
<sequence length="162" mass="18352">MEKNSKNIGGGSAILGQAMLLLFFVPFCLFLLYIITRNFSIEGVAFVSVILVLSILVVVHAYTYADIYLEGDNIIVKKLFYVKSKPIAAYRTVEQAIMPLKYCIIFQDGSKACFVLSISSIFRHVISSDPNRVLKELRFEFQRLKQERSIIEQKNGSCQQGI</sequence>
<keyword evidence="3" id="KW-1185">Reference proteome</keyword>
<keyword evidence="1" id="KW-0812">Transmembrane</keyword>